<proteinExistence type="inferred from homology"/>
<reference evidence="8 9" key="1">
    <citation type="submission" date="2013-08" db="EMBL/GenBank/DDBJ databases">
        <authorList>
            <person name="Huang J."/>
            <person name="Wang G."/>
        </authorList>
    </citation>
    <scope>NUCLEOTIDE SEQUENCE [LARGE SCALE GENOMIC DNA]</scope>
    <source>
        <strain evidence="8 9">JSM 076056</strain>
    </source>
</reference>
<feature type="transmembrane region" description="Helical" evidence="7">
    <location>
        <begin position="360"/>
        <end position="377"/>
    </location>
</feature>
<sequence length="488" mass="54698">MSLTEKAISGAKWTTTSTFVVIIVQFLQLSILARVLGPTAIGLMGMIMIVLGFAHAFLDMGISNAIIHKQDTTKKELSSLYWFNLFAGILIFVTIITITPLIVTFFQEPQLQSLIYWASLIFLITPFGQQFQALAQKNLKFDTLSKIEMGSIITGSIFTVSCAFFGFGVLSIVWGQLITAVFRTLNLVILGWNKWRPSFHFAKRDLNDYLKFGLYQVGDRTVNFFNSNFDYMIIGKFLGPEALGYYTLAYNIIILPISKLNPIITRVAFPVFAKIQSDTIKLKTGYLKVINLLSLVNFPIFFGIGVTASMFVPLFFGDGWAPTIILIQILAGVGLLRSVSNPIGSLLYAKGRADLGFKWNLFKTISLVPGLILGQYLGNIYGVAIAMLVLQIIFSSLLYVIIIRKLLGNCFKEYFRSIIPSLWISVVMASILILINNTIKIESLGWLIFTVVLGGFIYISLLMIFERKIVTNLKNLFIKRGRDQKFST</sequence>
<dbReference type="eggNOG" id="COG2244">
    <property type="taxonomic scope" value="Bacteria"/>
</dbReference>
<evidence type="ECO:0000256" key="7">
    <source>
        <dbReference type="SAM" id="Phobius"/>
    </source>
</evidence>
<feature type="transmembrane region" description="Helical" evidence="7">
    <location>
        <begin position="446"/>
        <end position="465"/>
    </location>
</feature>
<feature type="transmembrane region" description="Helical" evidence="7">
    <location>
        <begin position="320"/>
        <end position="339"/>
    </location>
</feature>
<evidence type="ECO:0000256" key="2">
    <source>
        <dbReference type="ARBA" id="ARBA00007430"/>
    </source>
</evidence>
<evidence type="ECO:0000256" key="6">
    <source>
        <dbReference type="ARBA" id="ARBA00023136"/>
    </source>
</evidence>
<dbReference type="AlphaFoldDB" id="A0A0A5GDB4"/>
<dbReference type="STRING" id="1385510.GCA_000425205_03423"/>
<evidence type="ECO:0000256" key="4">
    <source>
        <dbReference type="ARBA" id="ARBA00022692"/>
    </source>
</evidence>
<evidence type="ECO:0000313" key="8">
    <source>
        <dbReference type="EMBL" id="KGX89984.1"/>
    </source>
</evidence>
<dbReference type="PANTHER" id="PTHR30250">
    <property type="entry name" value="PST FAMILY PREDICTED COLANIC ACID TRANSPORTER"/>
    <property type="match status" value="1"/>
</dbReference>
<keyword evidence="9" id="KW-1185">Reference proteome</keyword>
<gene>
    <name evidence="8" type="ORF">N781_08765</name>
</gene>
<organism evidence="8 9">
    <name type="scientific">Pontibacillus halophilus JSM 076056 = DSM 19796</name>
    <dbReference type="NCBI Taxonomy" id="1385510"/>
    <lineage>
        <taxon>Bacteria</taxon>
        <taxon>Bacillati</taxon>
        <taxon>Bacillota</taxon>
        <taxon>Bacilli</taxon>
        <taxon>Bacillales</taxon>
        <taxon>Bacillaceae</taxon>
        <taxon>Pontibacillus</taxon>
    </lineage>
</organism>
<keyword evidence="6 7" id="KW-0472">Membrane</keyword>
<feature type="transmembrane region" description="Helical" evidence="7">
    <location>
        <begin position="39"/>
        <end position="58"/>
    </location>
</feature>
<evidence type="ECO:0000256" key="1">
    <source>
        <dbReference type="ARBA" id="ARBA00004651"/>
    </source>
</evidence>
<evidence type="ECO:0000256" key="5">
    <source>
        <dbReference type="ARBA" id="ARBA00022989"/>
    </source>
</evidence>
<dbReference type="GO" id="GO:0005886">
    <property type="term" value="C:plasma membrane"/>
    <property type="evidence" value="ECO:0007669"/>
    <property type="project" value="UniProtKB-SubCell"/>
</dbReference>
<evidence type="ECO:0000313" key="9">
    <source>
        <dbReference type="Proteomes" id="UP000030528"/>
    </source>
</evidence>
<feature type="transmembrane region" description="Helical" evidence="7">
    <location>
        <begin position="79"/>
        <end position="102"/>
    </location>
</feature>
<comment type="similarity">
    <text evidence="2">Belongs to the polysaccharide synthase family.</text>
</comment>
<keyword evidence="4 7" id="KW-0812">Transmembrane</keyword>
<dbReference type="CDD" id="cd13127">
    <property type="entry name" value="MATE_tuaB_like"/>
    <property type="match status" value="1"/>
</dbReference>
<dbReference type="Proteomes" id="UP000030528">
    <property type="component" value="Unassembled WGS sequence"/>
</dbReference>
<dbReference type="NCBIfam" id="NF007773">
    <property type="entry name" value="PRK10459.1"/>
    <property type="match status" value="1"/>
</dbReference>
<protein>
    <submittedName>
        <fullName evidence="8">Uncharacterized protein</fullName>
    </submittedName>
</protein>
<name>A0A0A5GDB4_9BACI</name>
<dbReference type="PANTHER" id="PTHR30250:SF10">
    <property type="entry name" value="LIPOPOLYSACCHARIDE BIOSYNTHESIS PROTEIN WZXC"/>
    <property type="match status" value="1"/>
</dbReference>
<keyword evidence="5 7" id="KW-1133">Transmembrane helix</keyword>
<comment type="subcellular location">
    <subcellularLocation>
        <location evidence="1">Cell membrane</location>
        <topology evidence="1">Multi-pass membrane protein</topology>
    </subcellularLocation>
</comment>
<keyword evidence="3" id="KW-1003">Cell membrane</keyword>
<dbReference type="OrthoDB" id="9770347at2"/>
<feature type="transmembrane region" description="Helical" evidence="7">
    <location>
        <begin position="289"/>
        <end position="314"/>
    </location>
</feature>
<feature type="transmembrane region" description="Helical" evidence="7">
    <location>
        <begin position="414"/>
        <end position="434"/>
    </location>
</feature>
<dbReference type="Pfam" id="PF13440">
    <property type="entry name" value="Polysacc_synt_3"/>
    <property type="match status" value="1"/>
</dbReference>
<dbReference type="InterPro" id="IPR050833">
    <property type="entry name" value="Poly_Biosynth_Transport"/>
</dbReference>
<dbReference type="EMBL" id="AVPE01000018">
    <property type="protein sequence ID" value="KGX89984.1"/>
    <property type="molecule type" value="Genomic_DNA"/>
</dbReference>
<dbReference type="RefSeq" id="WP_026801614.1">
    <property type="nucleotide sequence ID" value="NZ_AULI01000020.1"/>
</dbReference>
<feature type="transmembrane region" description="Helical" evidence="7">
    <location>
        <begin position="383"/>
        <end position="402"/>
    </location>
</feature>
<feature type="transmembrane region" description="Helical" evidence="7">
    <location>
        <begin position="114"/>
        <end position="135"/>
    </location>
</feature>
<accession>A0A0A5GDB4</accession>
<evidence type="ECO:0000256" key="3">
    <source>
        <dbReference type="ARBA" id="ARBA00022475"/>
    </source>
</evidence>
<feature type="transmembrane region" description="Helical" evidence="7">
    <location>
        <begin position="147"/>
        <end position="167"/>
    </location>
</feature>
<comment type="caution">
    <text evidence="8">The sequence shown here is derived from an EMBL/GenBank/DDBJ whole genome shotgun (WGS) entry which is preliminary data.</text>
</comment>
<feature type="transmembrane region" description="Helical" evidence="7">
    <location>
        <begin position="12"/>
        <end position="33"/>
    </location>
</feature>